<evidence type="ECO:0000313" key="1">
    <source>
        <dbReference type="EMBL" id="SUY28445.1"/>
    </source>
</evidence>
<sequence length="73" mass="8180">MRKAVINSPTRASTHPFYSSDCRLALEPSIQGLMDLAIKAGWTPNEVSYTIMMLGVEQFELCSADEQHRLDAH</sequence>
<reference evidence="1 2" key="1">
    <citation type="submission" date="2018-06" db="EMBL/GenBank/DDBJ databases">
        <authorList>
            <consortium name="Pathogen Informatics"/>
            <person name="Doyle S."/>
        </authorList>
    </citation>
    <scope>NUCLEOTIDE SEQUENCE [LARGE SCALE GENOMIC DNA]</scope>
    <source>
        <strain evidence="1 2">NCTC10684</strain>
    </source>
</reference>
<evidence type="ECO:0000313" key="2">
    <source>
        <dbReference type="Proteomes" id="UP000254701"/>
    </source>
</evidence>
<protein>
    <submittedName>
        <fullName evidence="1">Uncharacterized protein</fullName>
    </submittedName>
</protein>
<proteinExistence type="predicted"/>
<accession>A0A381IKK9</accession>
<gene>
    <name evidence="1" type="ORF">NCTC10684_05146</name>
</gene>
<dbReference type="Proteomes" id="UP000254701">
    <property type="component" value="Unassembled WGS sequence"/>
</dbReference>
<organism evidence="1 2">
    <name type="scientific">Aminobacter aminovorans</name>
    <name type="common">Chelatobacter heintzii</name>
    <dbReference type="NCBI Taxonomy" id="83263"/>
    <lineage>
        <taxon>Bacteria</taxon>
        <taxon>Pseudomonadati</taxon>
        <taxon>Pseudomonadota</taxon>
        <taxon>Alphaproteobacteria</taxon>
        <taxon>Hyphomicrobiales</taxon>
        <taxon>Phyllobacteriaceae</taxon>
        <taxon>Aminobacter</taxon>
    </lineage>
</organism>
<dbReference type="AlphaFoldDB" id="A0A381IKK9"/>
<name>A0A381IKK9_AMIAI</name>
<dbReference type="EMBL" id="UFSM01000002">
    <property type="protein sequence ID" value="SUY28445.1"/>
    <property type="molecule type" value="Genomic_DNA"/>
</dbReference>